<dbReference type="EMBL" id="RWGY01000013">
    <property type="protein sequence ID" value="TVU24303.1"/>
    <property type="molecule type" value="Genomic_DNA"/>
</dbReference>
<dbReference type="InterPro" id="IPR050317">
    <property type="entry name" value="Plant_Fungal_Acyltransferase"/>
</dbReference>
<evidence type="ECO:0000256" key="2">
    <source>
        <dbReference type="ARBA" id="ARBA00022679"/>
    </source>
</evidence>
<dbReference type="Gramene" id="TVU24303">
    <property type="protein sequence ID" value="TVU24303"/>
    <property type="gene ID" value="EJB05_26731"/>
</dbReference>
<keyword evidence="2" id="KW-0808">Transferase</keyword>
<keyword evidence="5" id="KW-1185">Reference proteome</keyword>
<comment type="similarity">
    <text evidence="1">Belongs to the plant acyltransferase family.</text>
</comment>
<dbReference type="PANTHER" id="PTHR31642:SF13">
    <property type="entry name" value="AGMATINE HYDROXYCINNAMOYLTRANSFERASE 1"/>
    <property type="match status" value="1"/>
</dbReference>
<feature type="non-terminal residue" evidence="4">
    <location>
        <position position="1"/>
    </location>
</feature>
<dbReference type="Pfam" id="PF02458">
    <property type="entry name" value="Transferase"/>
    <property type="match status" value="1"/>
</dbReference>
<reference evidence="4 5" key="1">
    <citation type="journal article" date="2019" name="Sci. Rep.">
        <title>A high-quality genome of Eragrostis curvula grass provides insights into Poaceae evolution and supports new strategies to enhance forage quality.</title>
        <authorList>
            <person name="Carballo J."/>
            <person name="Santos B.A.C.M."/>
            <person name="Zappacosta D."/>
            <person name="Garbus I."/>
            <person name="Selva J.P."/>
            <person name="Gallo C.A."/>
            <person name="Diaz A."/>
            <person name="Albertini E."/>
            <person name="Caccamo M."/>
            <person name="Echenique V."/>
        </authorList>
    </citation>
    <scope>NUCLEOTIDE SEQUENCE [LARGE SCALE GENOMIC DNA]</scope>
    <source>
        <strain evidence="5">cv. Victoria</strain>
        <tissue evidence="4">Leaf</tissue>
    </source>
</reference>
<dbReference type="Gene3D" id="3.30.559.10">
    <property type="entry name" value="Chloramphenicol acetyltransferase-like domain"/>
    <property type="match status" value="3"/>
</dbReference>
<proteinExistence type="inferred from homology"/>
<accession>A0A5J9UKH2</accession>
<evidence type="ECO:0000256" key="3">
    <source>
        <dbReference type="ARBA" id="ARBA00023315"/>
    </source>
</evidence>
<sequence length="380" mass="41475">MKITVQSSKVVKPIYGGSSLPTTTTNAIPLGVFDKVTYDTHVSGIYYFHPPSPPNNTILETGLAKAMAIHREWAGRLGTDADGNRAILLNDAGARFVEATANVALSSIAPLDPSPELLRLCPSGDGTKELMLVQVTRFTCGSFAVGTTAHHQVADGLGRCSFMITWAKATRGAGAIDPVPMYDRASIFAPRNPPRIEFEHRGVKFVKPLAEVGDIDTPDASEDVVTHAVHFSPEMISKLKSQASAPGARRPYSSLQCVAAHLWRCITKAHELERDTQTKLKIAVEKEELVPMETLVRCPDVFVSNLKGIPIYDLDFGTGRPFLFTRSHPPWEGYVFIMPPFCSDGSMDVQVGLFSRAMDIFKECCIIASSVIINEKLLQS</sequence>
<dbReference type="Proteomes" id="UP000324897">
    <property type="component" value="Chromosome 2"/>
</dbReference>
<dbReference type="OrthoDB" id="671439at2759"/>
<organism evidence="4 5">
    <name type="scientific">Eragrostis curvula</name>
    <name type="common">weeping love grass</name>
    <dbReference type="NCBI Taxonomy" id="38414"/>
    <lineage>
        <taxon>Eukaryota</taxon>
        <taxon>Viridiplantae</taxon>
        <taxon>Streptophyta</taxon>
        <taxon>Embryophyta</taxon>
        <taxon>Tracheophyta</taxon>
        <taxon>Spermatophyta</taxon>
        <taxon>Magnoliopsida</taxon>
        <taxon>Liliopsida</taxon>
        <taxon>Poales</taxon>
        <taxon>Poaceae</taxon>
        <taxon>PACMAD clade</taxon>
        <taxon>Chloridoideae</taxon>
        <taxon>Eragrostideae</taxon>
        <taxon>Eragrostidinae</taxon>
        <taxon>Eragrostis</taxon>
    </lineage>
</organism>
<evidence type="ECO:0000256" key="1">
    <source>
        <dbReference type="ARBA" id="ARBA00009861"/>
    </source>
</evidence>
<dbReference type="GO" id="GO:0016747">
    <property type="term" value="F:acyltransferase activity, transferring groups other than amino-acyl groups"/>
    <property type="evidence" value="ECO:0007669"/>
    <property type="project" value="TreeGrafter"/>
</dbReference>
<dbReference type="PANTHER" id="PTHR31642">
    <property type="entry name" value="TRICHOTHECENE 3-O-ACETYLTRANSFERASE"/>
    <property type="match status" value="1"/>
</dbReference>
<protein>
    <submittedName>
        <fullName evidence="4">Uncharacterized protein</fullName>
    </submittedName>
</protein>
<keyword evidence="3" id="KW-0012">Acyltransferase</keyword>
<comment type="caution">
    <text evidence="4">The sequence shown here is derived from an EMBL/GenBank/DDBJ whole genome shotgun (WGS) entry which is preliminary data.</text>
</comment>
<name>A0A5J9UKH2_9POAL</name>
<dbReference type="InterPro" id="IPR023213">
    <property type="entry name" value="CAT-like_dom_sf"/>
</dbReference>
<evidence type="ECO:0000313" key="5">
    <source>
        <dbReference type="Proteomes" id="UP000324897"/>
    </source>
</evidence>
<gene>
    <name evidence="4" type="ORF">EJB05_26731</name>
</gene>
<dbReference type="AlphaFoldDB" id="A0A5J9UKH2"/>
<evidence type="ECO:0000313" key="4">
    <source>
        <dbReference type="EMBL" id="TVU24303.1"/>
    </source>
</evidence>